<evidence type="ECO:0000313" key="2">
    <source>
        <dbReference type="Proteomes" id="UP000886885"/>
    </source>
</evidence>
<accession>A0A8X8CP04</accession>
<gene>
    <name evidence="1" type="ORF">POTOM_034380</name>
</gene>
<comment type="caution">
    <text evidence="1">The sequence shown here is derived from an EMBL/GenBank/DDBJ whole genome shotgun (WGS) entry which is preliminary data.</text>
</comment>
<protein>
    <submittedName>
        <fullName evidence="1">Uncharacterized protein</fullName>
    </submittedName>
</protein>
<reference evidence="1" key="1">
    <citation type="journal article" date="2020" name="bioRxiv">
        <title>Hybrid origin of Populus tomentosa Carr. identified through genome sequencing and phylogenomic analysis.</title>
        <authorList>
            <person name="An X."/>
            <person name="Gao K."/>
            <person name="Chen Z."/>
            <person name="Li J."/>
            <person name="Yang X."/>
            <person name="Yang X."/>
            <person name="Zhou J."/>
            <person name="Guo T."/>
            <person name="Zhao T."/>
            <person name="Huang S."/>
            <person name="Miao D."/>
            <person name="Khan W.U."/>
            <person name="Rao P."/>
            <person name="Ye M."/>
            <person name="Lei B."/>
            <person name="Liao W."/>
            <person name="Wang J."/>
            <person name="Ji L."/>
            <person name="Li Y."/>
            <person name="Guo B."/>
            <person name="Mustafa N.S."/>
            <person name="Li S."/>
            <person name="Yun Q."/>
            <person name="Keller S.R."/>
            <person name="Mao J."/>
            <person name="Zhang R."/>
            <person name="Strauss S.H."/>
        </authorList>
    </citation>
    <scope>NUCLEOTIDE SEQUENCE</scope>
    <source>
        <strain evidence="1">GM15</strain>
        <tissue evidence="1">Leaf</tissue>
    </source>
</reference>
<keyword evidence="2" id="KW-1185">Reference proteome</keyword>
<sequence length="191" mass="21149">MPSRSKDKKGVIFTKLRDEMQYSLTIAHSVPKTMAGITLRSGLGRGGPMGNYLSQRLLKPLHNFHNFGSSPITRVSLVKGRVSIQSKSELSRCSTAYNYRNELSFSNSNRSDVGNLHSCCGVETQFFLTLRGEIPLPIVLSTTTVNKPLCLVIYGGLFHPPLMDRLATLSSDNCQWQKDNPETRKAAMSSP</sequence>
<dbReference type="Proteomes" id="UP000886885">
    <property type="component" value="Chromosome 9D"/>
</dbReference>
<dbReference type="AlphaFoldDB" id="A0A8X8CP04"/>
<proteinExistence type="predicted"/>
<dbReference type="EMBL" id="JAAWWB010000018">
    <property type="protein sequence ID" value="KAG6761180.1"/>
    <property type="molecule type" value="Genomic_DNA"/>
</dbReference>
<name>A0A8X8CP04_POPTO</name>
<evidence type="ECO:0000313" key="1">
    <source>
        <dbReference type="EMBL" id="KAG6761180.1"/>
    </source>
</evidence>
<organism evidence="1 2">
    <name type="scientific">Populus tomentosa</name>
    <name type="common">Chinese white poplar</name>
    <dbReference type="NCBI Taxonomy" id="118781"/>
    <lineage>
        <taxon>Eukaryota</taxon>
        <taxon>Viridiplantae</taxon>
        <taxon>Streptophyta</taxon>
        <taxon>Embryophyta</taxon>
        <taxon>Tracheophyta</taxon>
        <taxon>Spermatophyta</taxon>
        <taxon>Magnoliopsida</taxon>
        <taxon>eudicotyledons</taxon>
        <taxon>Gunneridae</taxon>
        <taxon>Pentapetalae</taxon>
        <taxon>rosids</taxon>
        <taxon>fabids</taxon>
        <taxon>Malpighiales</taxon>
        <taxon>Salicaceae</taxon>
        <taxon>Saliceae</taxon>
        <taxon>Populus</taxon>
    </lineage>
</organism>